<dbReference type="Gene3D" id="3.90.1200.10">
    <property type="match status" value="1"/>
</dbReference>
<reference evidence="2 3" key="1">
    <citation type="journal article" date="2015" name="Nature">
        <title>rRNA introns, odd ribosomes, and small enigmatic genomes across a large radiation of phyla.</title>
        <authorList>
            <person name="Brown C.T."/>
            <person name="Hug L.A."/>
            <person name="Thomas B.C."/>
            <person name="Sharon I."/>
            <person name="Castelle C.J."/>
            <person name="Singh A."/>
            <person name="Wilkins M.J."/>
            <person name="Williams K.H."/>
            <person name="Banfield J.F."/>
        </authorList>
    </citation>
    <scope>NUCLEOTIDE SEQUENCE [LARGE SCALE GENOMIC DNA]</scope>
</reference>
<proteinExistence type="predicted"/>
<dbReference type="Proteomes" id="UP000034293">
    <property type="component" value="Unassembled WGS sequence"/>
</dbReference>
<evidence type="ECO:0000313" key="3">
    <source>
        <dbReference type="Proteomes" id="UP000034293"/>
    </source>
</evidence>
<organism evidence="2 3">
    <name type="scientific">Candidatus Woesebacteria bacterium GW2011_GWA1_40_43</name>
    <dbReference type="NCBI Taxonomy" id="1618553"/>
    <lineage>
        <taxon>Bacteria</taxon>
        <taxon>Candidatus Woeseibacteriota</taxon>
    </lineage>
</organism>
<accession>A0A0G0SMB3</accession>
<comment type="caution">
    <text evidence="2">The sequence shown here is derived from an EMBL/GenBank/DDBJ whole genome shotgun (WGS) entry which is preliminary data.</text>
</comment>
<protein>
    <recommendedName>
        <fullName evidence="1">Aminoglycoside phosphotransferase domain-containing protein</fullName>
    </recommendedName>
</protein>
<evidence type="ECO:0000313" key="2">
    <source>
        <dbReference type="EMBL" id="KKR63536.1"/>
    </source>
</evidence>
<dbReference type="InterPro" id="IPR002575">
    <property type="entry name" value="Aminoglycoside_PTrfase"/>
</dbReference>
<dbReference type="Pfam" id="PF01636">
    <property type="entry name" value="APH"/>
    <property type="match status" value="1"/>
</dbReference>
<dbReference type="EMBL" id="LBZA01000023">
    <property type="protein sequence ID" value="KKR63536.1"/>
    <property type="molecule type" value="Genomic_DNA"/>
</dbReference>
<sequence length="346" mass="40151">MKETELRTVANLNIESISSSTVVDFSRILGGGNNRLFKAVTENCKEFLVKEYFPDDRKRLQREYGALEFLNKSGFDDVPTPYFADETQNYAIYSFEKGRIADAKAFTSIEIDKVVCFLNKLQKTKPENENRARFLDALFASRSLDEYSDTILFKFGKFEESLKSKEIHPKVTKLAETYQLSEIVRGTIERLHKNSATKKLFKPIKESDMRLSPVDFGPHNIIMRNNDEPCFIDFEYFGWDDPVKIVANFLLHEGSKDIPREQKLYFLNRFKEQSSLPLHVIERIDIAVQLAALDWISILLWGIAPDRVASKKFLDADLNIENYLDKQIHKIVIRIDDLQKKSIEDQ</sequence>
<feature type="domain" description="Aminoglycoside phosphotransferase" evidence="1">
    <location>
        <begin position="25"/>
        <end position="250"/>
    </location>
</feature>
<dbReference type="InterPro" id="IPR011009">
    <property type="entry name" value="Kinase-like_dom_sf"/>
</dbReference>
<name>A0A0G0SMB3_9BACT</name>
<evidence type="ECO:0000259" key="1">
    <source>
        <dbReference type="Pfam" id="PF01636"/>
    </source>
</evidence>
<dbReference type="SUPFAM" id="SSF56112">
    <property type="entry name" value="Protein kinase-like (PK-like)"/>
    <property type="match status" value="1"/>
</dbReference>
<dbReference type="AlphaFoldDB" id="A0A0G0SMB3"/>
<gene>
    <name evidence="2" type="ORF">UU02_C0023G0014</name>
</gene>
<dbReference type="PATRIC" id="fig|1618553.3.peg.347"/>